<keyword evidence="10" id="KW-1185">Reference proteome</keyword>
<dbReference type="Proteomes" id="UP000036356">
    <property type="component" value="Unassembled WGS sequence"/>
</dbReference>
<evidence type="ECO:0000256" key="7">
    <source>
        <dbReference type="ARBA" id="ARBA00023136"/>
    </source>
</evidence>
<dbReference type="STRING" id="476652.DEAC_c12890"/>
<dbReference type="InterPro" id="IPR027417">
    <property type="entry name" value="P-loop_NTPase"/>
</dbReference>
<evidence type="ECO:0000313" key="10">
    <source>
        <dbReference type="Proteomes" id="UP000036356"/>
    </source>
</evidence>
<keyword evidence="3" id="KW-0547">Nucleotide-binding</keyword>
<dbReference type="NCBIfam" id="TIGR02315">
    <property type="entry name" value="ABC_phnC"/>
    <property type="match status" value="1"/>
</dbReference>
<dbReference type="InterPro" id="IPR012693">
    <property type="entry name" value="ABC_transpr_PhnC"/>
</dbReference>
<feature type="domain" description="ABC transporter" evidence="8">
    <location>
        <begin position="16"/>
        <end position="260"/>
    </location>
</feature>
<proteinExistence type="predicted"/>
<keyword evidence="4 9" id="KW-0067">ATP-binding</keyword>
<dbReference type="PANTHER" id="PTHR43166">
    <property type="entry name" value="AMINO ACID IMPORT ATP-BINDING PROTEIN"/>
    <property type="match status" value="1"/>
</dbReference>
<dbReference type="PROSITE" id="PS00211">
    <property type="entry name" value="ABC_TRANSPORTER_1"/>
    <property type="match status" value="1"/>
</dbReference>
<evidence type="ECO:0000256" key="2">
    <source>
        <dbReference type="ARBA" id="ARBA00022475"/>
    </source>
</evidence>
<accession>A0A0J1FUF3</accession>
<gene>
    <name evidence="9" type="primary">glnQ_2</name>
    <name evidence="9" type="ORF">DEAC_c12890</name>
</gene>
<dbReference type="InterPro" id="IPR003593">
    <property type="entry name" value="AAA+_ATPase"/>
</dbReference>
<dbReference type="GO" id="GO:0005524">
    <property type="term" value="F:ATP binding"/>
    <property type="evidence" value="ECO:0007669"/>
    <property type="project" value="UniProtKB-KW"/>
</dbReference>
<evidence type="ECO:0000256" key="1">
    <source>
        <dbReference type="ARBA" id="ARBA00022448"/>
    </source>
</evidence>
<dbReference type="Gene3D" id="3.40.50.300">
    <property type="entry name" value="P-loop containing nucleotide triphosphate hydrolases"/>
    <property type="match status" value="1"/>
</dbReference>
<dbReference type="RefSeq" id="WP_047809181.1">
    <property type="nucleotide sequence ID" value="NZ_LDZY01000004.1"/>
</dbReference>
<evidence type="ECO:0000256" key="4">
    <source>
        <dbReference type="ARBA" id="ARBA00022840"/>
    </source>
</evidence>
<dbReference type="SMART" id="SM00382">
    <property type="entry name" value="AAA"/>
    <property type="match status" value="1"/>
</dbReference>
<dbReference type="GO" id="GO:0016020">
    <property type="term" value="C:membrane"/>
    <property type="evidence" value="ECO:0007669"/>
    <property type="project" value="InterPro"/>
</dbReference>
<dbReference type="GO" id="GO:0016887">
    <property type="term" value="F:ATP hydrolysis activity"/>
    <property type="evidence" value="ECO:0007669"/>
    <property type="project" value="InterPro"/>
</dbReference>
<dbReference type="PANTHER" id="PTHR43166:SF6">
    <property type="entry name" value="PHOSPHONATES IMPORT ATP-BINDING PROTEIN PHNC"/>
    <property type="match status" value="1"/>
</dbReference>
<keyword evidence="6" id="KW-1278">Translocase</keyword>
<evidence type="ECO:0000256" key="3">
    <source>
        <dbReference type="ARBA" id="ARBA00022741"/>
    </source>
</evidence>
<evidence type="ECO:0000259" key="8">
    <source>
        <dbReference type="PROSITE" id="PS50893"/>
    </source>
</evidence>
<dbReference type="PATRIC" id="fig|476652.3.peg.1326"/>
<dbReference type="Pfam" id="PF00005">
    <property type="entry name" value="ABC_tran"/>
    <property type="match status" value="1"/>
</dbReference>
<dbReference type="SUPFAM" id="SSF52540">
    <property type="entry name" value="P-loop containing nucleoside triphosphate hydrolases"/>
    <property type="match status" value="1"/>
</dbReference>
<keyword evidence="1" id="KW-0813">Transport</keyword>
<evidence type="ECO:0000313" key="9">
    <source>
        <dbReference type="EMBL" id="KLU66623.1"/>
    </source>
</evidence>
<evidence type="ECO:0000256" key="5">
    <source>
        <dbReference type="ARBA" id="ARBA00022885"/>
    </source>
</evidence>
<dbReference type="EMBL" id="LDZY01000004">
    <property type="protein sequence ID" value="KLU66623.1"/>
    <property type="molecule type" value="Genomic_DNA"/>
</dbReference>
<dbReference type="InterPro" id="IPR050086">
    <property type="entry name" value="MetN_ABC_transporter-like"/>
</dbReference>
<keyword evidence="5" id="KW-0918">Phosphonate transport</keyword>
<protein>
    <submittedName>
        <fullName evidence="9">Glutamine transport ATP-binding protein GlnQ</fullName>
    </submittedName>
</protein>
<dbReference type="InterPro" id="IPR017871">
    <property type="entry name" value="ABC_transporter-like_CS"/>
</dbReference>
<reference evidence="9 10" key="1">
    <citation type="submission" date="2015-06" db="EMBL/GenBank/DDBJ databases">
        <title>Draft genome of the moderately acidophilic sulfate reducer Candidatus Desulfosporosinus acididurans strain M1.</title>
        <authorList>
            <person name="Poehlein A."/>
            <person name="Petzsch P."/>
            <person name="Johnson B.D."/>
            <person name="Schloemann M."/>
            <person name="Daniel R."/>
            <person name="Muehling M."/>
        </authorList>
    </citation>
    <scope>NUCLEOTIDE SEQUENCE [LARGE SCALE GENOMIC DNA]</scope>
    <source>
        <strain evidence="9 10">M1</strain>
    </source>
</reference>
<dbReference type="PROSITE" id="PS50893">
    <property type="entry name" value="ABC_TRANSPORTER_2"/>
    <property type="match status" value="1"/>
</dbReference>
<keyword evidence="2" id="KW-1003">Cell membrane</keyword>
<evidence type="ECO:0000256" key="6">
    <source>
        <dbReference type="ARBA" id="ARBA00022967"/>
    </source>
</evidence>
<sequence length="273" mass="30208">MKLELGVNREFCEPLLELKHVTKYYHGAAPALEDINFSVAEGEFISVIGPSGAGKSTLLRCINRMIEATSGEISFDGVLISKLKKRDLRKLRTRIGMIFQHYNLVDKLSVIENVLHGRLGYKSTLAGVMGRYSPEEKQQAMRIIDLLGLHDQVYKRCDQLSGGQKQRVGIARALIQDPKLILCDEPIASLDPNSAKIIMDHLRDVSAQMGITVIVNLHQVSAALKYSDRIIGVNQGKIVFDGSPSALTAEKIAEIYGSESNDLMVELGERYAI</sequence>
<dbReference type="InterPro" id="IPR003439">
    <property type="entry name" value="ABC_transporter-like_ATP-bd"/>
</dbReference>
<dbReference type="AlphaFoldDB" id="A0A0J1FUF3"/>
<dbReference type="CDD" id="cd03256">
    <property type="entry name" value="ABC_PhnC_transporter"/>
    <property type="match status" value="1"/>
</dbReference>
<comment type="caution">
    <text evidence="9">The sequence shown here is derived from an EMBL/GenBank/DDBJ whole genome shotgun (WGS) entry which is preliminary data.</text>
</comment>
<organism evidence="9 10">
    <name type="scientific">Desulfosporosinus acididurans</name>
    <dbReference type="NCBI Taxonomy" id="476652"/>
    <lineage>
        <taxon>Bacteria</taxon>
        <taxon>Bacillati</taxon>
        <taxon>Bacillota</taxon>
        <taxon>Clostridia</taxon>
        <taxon>Eubacteriales</taxon>
        <taxon>Desulfitobacteriaceae</taxon>
        <taxon>Desulfosporosinus</taxon>
    </lineage>
</organism>
<dbReference type="GO" id="GO:0015416">
    <property type="term" value="F:ABC-type phosphonate transporter activity"/>
    <property type="evidence" value="ECO:0007669"/>
    <property type="project" value="InterPro"/>
</dbReference>
<name>A0A0J1FUF3_9FIRM</name>
<keyword evidence="7" id="KW-0472">Membrane</keyword>